<proteinExistence type="predicted"/>
<comment type="caution">
    <text evidence="1">The sequence shown here is derived from an EMBL/GenBank/DDBJ whole genome shotgun (WGS) entry which is preliminary data.</text>
</comment>
<dbReference type="InterPro" id="IPR013783">
    <property type="entry name" value="Ig-like_fold"/>
</dbReference>
<dbReference type="Proteomes" id="UP000436825">
    <property type="component" value="Unassembled WGS sequence"/>
</dbReference>
<dbReference type="EMBL" id="WCRW01000004">
    <property type="protein sequence ID" value="KAB4457202.1"/>
    <property type="molecule type" value="Genomic_DNA"/>
</dbReference>
<dbReference type="Pfam" id="PF07610">
    <property type="entry name" value="DUF1573"/>
    <property type="match status" value="1"/>
</dbReference>
<sequence length="287" mass="32804">MNKVILLFLLVLLNSCKENSTERITNLVKKWNGKEIFFPSYAYFTTLGHDTVRLDFIEKSSYSIVTYVDSIGCISCKLKLDRWTSFIQDLDSIASLNVPIYFFLHPSNTKSMINVLKQYKFNYPVCIDEKDSFNLLNHFPIDMNFQTFLLDKNKKIVAIGNPVLNPQIKELYLNIILGQSNMDKGLQTQVVMSDSVFDFGNFTYNNEQIGEISLDNIGYNPLVINDIITSCGCTTVEYSKEPVQSGRSLNIKVKYKADHPEHFDKTITIYCNATDSPFRLKISGNAE</sequence>
<dbReference type="InterPro" id="IPR036249">
    <property type="entry name" value="Thioredoxin-like_sf"/>
</dbReference>
<name>A0A7J5K090_BACT4</name>
<dbReference type="PANTHER" id="PTHR37833:SF1">
    <property type="entry name" value="SIGNAL PEPTIDE PROTEIN"/>
    <property type="match status" value="1"/>
</dbReference>
<dbReference type="Gene3D" id="2.60.40.10">
    <property type="entry name" value="Immunoglobulins"/>
    <property type="match status" value="1"/>
</dbReference>
<dbReference type="RefSeq" id="WP_211479288.1">
    <property type="nucleotide sequence ID" value="NZ_JBLHAB010000008.1"/>
</dbReference>
<accession>A0A7J5K090</accession>
<evidence type="ECO:0000313" key="1">
    <source>
        <dbReference type="EMBL" id="KAB4457202.1"/>
    </source>
</evidence>
<dbReference type="AlphaFoldDB" id="A0A7J5K090"/>
<dbReference type="InterPro" id="IPR011467">
    <property type="entry name" value="DUF1573"/>
</dbReference>
<protein>
    <submittedName>
        <fullName evidence="1">DUF1573 domain-containing protein</fullName>
    </submittedName>
</protein>
<dbReference type="Gene3D" id="3.40.30.10">
    <property type="entry name" value="Glutaredoxin"/>
    <property type="match status" value="1"/>
</dbReference>
<organism evidence="1 2">
    <name type="scientific">Bacteroides thetaiotaomicron</name>
    <dbReference type="NCBI Taxonomy" id="818"/>
    <lineage>
        <taxon>Bacteria</taxon>
        <taxon>Pseudomonadati</taxon>
        <taxon>Bacteroidota</taxon>
        <taxon>Bacteroidia</taxon>
        <taxon>Bacteroidales</taxon>
        <taxon>Bacteroidaceae</taxon>
        <taxon>Bacteroides</taxon>
    </lineage>
</organism>
<reference evidence="1 2" key="1">
    <citation type="journal article" date="2019" name="Nat. Med.">
        <title>A library of human gut bacterial isolates paired with longitudinal multiomics data enables mechanistic microbiome research.</title>
        <authorList>
            <person name="Poyet M."/>
            <person name="Groussin M."/>
            <person name="Gibbons S.M."/>
            <person name="Avila-Pacheco J."/>
            <person name="Jiang X."/>
            <person name="Kearney S.M."/>
            <person name="Perrotta A.R."/>
            <person name="Berdy B."/>
            <person name="Zhao S."/>
            <person name="Lieberman T.D."/>
            <person name="Swanson P.K."/>
            <person name="Smith M."/>
            <person name="Roesemann S."/>
            <person name="Alexander J.E."/>
            <person name="Rich S.A."/>
            <person name="Livny J."/>
            <person name="Vlamakis H."/>
            <person name="Clish C."/>
            <person name="Bullock K."/>
            <person name="Deik A."/>
            <person name="Scott J."/>
            <person name="Pierce K.A."/>
            <person name="Xavier R.J."/>
            <person name="Alm E.J."/>
        </authorList>
    </citation>
    <scope>NUCLEOTIDE SEQUENCE [LARGE SCALE GENOMIC DNA]</scope>
    <source>
        <strain evidence="1 2">BIOML-A160</strain>
    </source>
</reference>
<gene>
    <name evidence="1" type="ORF">GAN75_07295</name>
</gene>
<dbReference type="SUPFAM" id="SSF52833">
    <property type="entry name" value="Thioredoxin-like"/>
    <property type="match status" value="1"/>
</dbReference>
<evidence type="ECO:0000313" key="2">
    <source>
        <dbReference type="Proteomes" id="UP000436825"/>
    </source>
</evidence>
<dbReference type="PANTHER" id="PTHR37833">
    <property type="entry name" value="LIPOPROTEIN-RELATED"/>
    <property type="match status" value="1"/>
</dbReference>